<evidence type="ECO:0000256" key="10">
    <source>
        <dbReference type="ARBA" id="ARBA00023180"/>
    </source>
</evidence>
<dbReference type="FunFam" id="3.80.10.10:FF:000095">
    <property type="entry name" value="LRR receptor-like serine/threonine-protein kinase GSO1"/>
    <property type="match status" value="1"/>
</dbReference>
<keyword evidence="13" id="KW-1185">Reference proteome</keyword>
<dbReference type="Pfam" id="PF00560">
    <property type="entry name" value="LRR_1"/>
    <property type="match status" value="13"/>
</dbReference>
<dbReference type="InterPro" id="IPR032675">
    <property type="entry name" value="LRR_dom_sf"/>
</dbReference>
<keyword evidence="9 11" id="KW-0472">Membrane</keyword>
<proteinExistence type="inferred from homology"/>
<comment type="caution">
    <text evidence="12">The sequence shown here is derived from an EMBL/GenBank/DDBJ whole genome shotgun (WGS) entry which is preliminary data.</text>
</comment>
<dbReference type="GO" id="GO:0051707">
    <property type="term" value="P:response to other organism"/>
    <property type="evidence" value="ECO:0007669"/>
    <property type="project" value="UniProtKB-ARBA"/>
</dbReference>
<evidence type="ECO:0000313" key="13">
    <source>
        <dbReference type="Proteomes" id="UP001172457"/>
    </source>
</evidence>
<evidence type="ECO:0000256" key="7">
    <source>
        <dbReference type="ARBA" id="ARBA00022737"/>
    </source>
</evidence>
<dbReference type="Proteomes" id="UP001172457">
    <property type="component" value="Chromosome 2"/>
</dbReference>
<name>A0AA38TGQ1_9ASTR</name>
<dbReference type="InterPro" id="IPR051502">
    <property type="entry name" value="RLP_Defense_Trigger"/>
</dbReference>
<evidence type="ECO:0000256" key="6">
    <source>
        <dbReference type="ARBA" id="ARBA00022729"/>
    </source>
</evidence>
<evidence type="ECO:0000256" key="3">
    <source>
        <dbReference type="ARBA" id="ARBA00022475"/>
    </source>
</evidence>
<reference evidence="12" key="1">
    <citation type="submission" date="2023-03" db="EMBL/GenBank/DDBJ databases">
        <title>Chromosome-scale reference genome and RAD-based genetic map of yellow starthistle (Centaurea solstitialis) reveal putative structural variation and QTLs associated with invader traits.</title>
        <authorList>
            <person name="Reatini B."/>
            <person name="Cang F.A."/>
            <person name="Jiang Q."/>
            <person name="Mckibben M.T.W."/>
            <person name="Barker M.S."/>
            <person name="Rieseberg L.H."/>
            <person name="Dlugosch K.M."/>
        </authorList>
    </citation>
    <scope>NUCLEOTIDE SEQUENCE</scope>
    <source>
        <strain evidence="12">CAN-66</strain>
        <tissue evidence="12">Leaf</tissue>
    </source>
</reference>
<keyword evidence="10" id="KW-0325">Glycoprotein</keyword>
<evidence type="ECO:0000256" key="5">
    <source>
        <dbReference type="ARBA" id="ARBA00022692"/>
    </source>
</evidence>
<accession>A0AA38TGQ1</accession>
<keyword evidence="3" id="KW-1003">Cell membrane</keyword>
<dbReference type="AlphaFoldDB" id="A0AA38TGQ1"/>
<dbReference type="PROSITE" id="PS51450">
    <property type="entry name" value="LRR"/>
    <property type="match status" value="1"/>
</dbReference>
<dbReference type="FunFam" id="3.80.10.10:FF:000383">
    <property type="entry name" value="Leucine-rich repeat receptor protein kinase EMS1"/>
    <property type="match status" value="1"/>
</dbReference>
<keyword evidence="5 11" id="KW-0812">Transmembrane</keyword>
<dbReference type="GO" id="GO:0005886">
    <property type="term" value="C:plasma membrane"/>
    <property type="evidence" value="ECO:0007669"/>
    <property type="project" value="UniProtKB-SubCell"/>
</dbReference>
<keyword evidence="4" id="KW-0433">Leucine-rich repeat</keyword>
<dbReference type="GO" id="GO:0006952">
    <property type="term" value="P:defense response"/>
    <property type="evidence" value="ECO:0007669"/>
    <property type="project" value="UniProtKB-ARBA"/>
</dbReference>
<organism evidence="12 13">
    <name type="scientific">Centaurea solstitialis</name>
    <name type="common">yellow star-thistle</name>
    <dbReference type="NCBI Taxonomy" id="347529"/>
    <lineage>
        <taxon>Eukaryota</taxon>
        <taxon>Viridiplantae</taxon>
        <taxon>Streptophyta</taxon>
        <taxon>Embryophyta</taxon>
        <taxon>Tracheophyta</taxon>
        <taxon>Spermatophyta</taxon>
        <taxon>Magnoliopsida</taxon>
        <taxon>eudicotyledons</taxon>
        <taxon>Gunneridae</taxon>
        <taxon>Pentapetalae</taxon>
        <taxon>asterids</taxon>
        <taxon>campanulids</taxon>
        <taxon>Asterales</taxon>
        <taxon>Asteraceae</taxon>
        <taxon>Carduoideae</taxon>
        <taxon>Cardueae</taxon>
        <taxon>Centaureinae</taxon>
        <taxon>Centaurea</taxon>
    </lineage>
</organism>
<evidence type="ECO:0000256" key="9">
    <source>
        <dbReference type="ARBA" id="ARBA00023136"/>
    </source>
</evidence>
<dbReference type="SMART" id="SM00369">
    <property type="entry name" value="LRR_TYP"/>
    <property type="match status" value="7"/>
</dbReference>
<dbReference type="InterPro" id="IPR001611">
    <property type="entry name" value="Leu-rich_rpt"/>
</dbReference>
<evidence type="ECO:0000256" key="4">
    <source>
        <dbReference type="ARBA" id="ARBA00022614"/>
    </source>
</evidence>
<dbReference type="SUPFAM" id="SSF52058">
    <property type="entry name" value="L domain-like"/>
    <property type="match status" value="3"/>
</dbReference>
<dbReference type="Gene3D" id="3.80.10.10">
    <property type="entry name" value="Ribonuclease Inhibitor"/>
    <property type="match status" value="2"/>
</dbReference>
<dbReference type="Gene3D" id="3.30.1490.310">
    <property type="match status" value="1"/>
</dbReference>
<keyword evidence="8 11" id="KW-1133">Transmembrane helix</keyword>
<evidence type="ECO:0000256" key="2">
    <source>
        <dbReference type="ARBA" id="ARBA00009592"/>
    </source>
</evidence>
<evidence type="ECO:0000256" key="1">
    <source>
        <dbReference type="ARBA" id="ARBA00004162"/>
    </source>
</evidence>
<comment type="similarity">
    <text evidence="2">Belongs to the RLP family.</text>
</comment>
<dbReference type="PANTHER" id="PTHR48062:SF21">
    <property type="entry name" value="RECEPTOR-LIKE PROTEIN 12"/>
    <property type="match status" value="1"/>
</dbReference>
<dbReference type="PANTHER" id="PTHR48062">
    <property type="entry name" value="RECEPTOR-LIKE PROTEIN 14"/>
    <property type="match status" value="1"/>
</dbReference>
<protein>
    <submittedName>
        <fullName evidence="12">Uncharacterized protein</fullName>
    </submittedName>
</protein>
<evidence type="ECO:0000313" key="12">
    <source>
        <dbReference type="EMBL" id="KAJ9560624.1"/>
    </source>
</evidence>
<evidence type="ECO:0000256" key="8">
    <source>
        <dbReference type="ARBA" id="ARBA00022989"/>
    </source>
</evidence>
<sequence>MLMTFEIMKINNSCKHACLISSLSFVQKLLYITIYNLRRSLIILNVGLAYFRHLEVLDLSNNNFLGSIPSSVDTLSSLKELSLARNELDGSLPLLGFCELKNLCELDLSENMFEGELPPCFSGLSSLKLLDLSLNQFNGNISTLLISNLTSLEYVDLGYNKFEGLFSFSSFSNHTKLEMVRVVNDNDKFEVETEEPLGWVPKFQLKVLVLSNCNLNRGSRNVPSFLLHQYELRVIDLSHNSLDGTFPNWLIDNNTRLENFIMKNNSLGGTVHFLPHQYVNSLDISDNQLSGILPPEIGNILPFISDLNLSWNSLDGAIPPSMGNLIRIQKLDLSNNNFSGEVPKSLLSDCPSLAVLVLSNNKLDGEVLSRNLSARQLMILLLDNNRFTGVLTNEMAGGVMFMLNMLDISDNLFSGTFPGWITNMLMLKSLSIRNNTFEGQFPCGRTPFEFLDISQNSFSGSIPSCSNLQDVNHLHLDSNRFTGSIPEFYRNLTKLLTLDIGNNKLSGRIPNFVGELSNLRILFLGKNNFSRSIPEQLCQLRNVSIIDLSSNSLSGSIPNCLQNMTGPVDLAFLKVPTLMALRNSPYHYQSVLVREFKYRGSDNLYQRQAQVQFITKSRLDTYKGGILDYMSGLDLSCNNLTGEIPKEIGDIIQIRALNLSHNQLTGPIPSHFSNLENIESLDISSNNLSGKVPSELIELNFLAVFFVSNNNLSGRLPEMKGQFGTFTADSYEGNPFLCGLPLEKKCTPNSTLMEPPLSTEEDEEKWYNVDMVSFGASLVSTWFVVLMGFVGIIYVNPNWRRRWFAFVEECMYTSYYFLYDCFHKRSMTCTAVDEM</sequence>
<dbReference type="FunFam" id="3.80.10.10:FF:000111">
    <property type="entry name" value="LRR receptor-like serine/threonine-protein kinase ERECTA"/>
    <property type="match status" value="1"/>
</dbReference>
<feature type="non-terminal residue" evidence="12">
    <location>
        <position position="835"/>
    </location>
</feature>
<evidence type="ECO:0000256" key="11">
    <source>
        <dbReference type="SAM" id="Phobius"/>
    </source>
</evidence>
<feature type="transmembrane region" description="Helical" evidence="11">
    <location>
        <begin position="774"/>
        <end position="795"/>
    </location>
</feature>
<keyword evidence="6" id="KW-0732">Signal</keyword>
<comment type="subcellular location">
    <subcellularLocation>
        <location evidence="1">Cell membrane</location>
        <topology evidence="1">Single-pass membrane protein</topology>
    </subcellularLocation>
</comment>
<keyword evidence="7" id="KW-0677">Repeat</keyword>
<dbReference type="InterPro" id="IPR003591">
    <property type="entry name" value="Leu-rich_rpt_typical-subtyp"/>
</dbReference>
<gene>
    <name evidence="12" type="ORF">OSB04_005784</name>
</gene>
<dbReference type="EMBL" id="JARYMX010000002">
    <property type="protein sequence ID" value="KAJ9560624.1"/>
    <property type="molecule type" value="Genomic_DNA"/>
</dbReference>